<dbReference type="RefSeq" id="WP_084789976.1">
    <property type="nucleotide sequence ID" value="NZ_LT607756.1"/>
</dbReference>
<evidence type="ECO:0000313" key="3">
    <source>
        <dbReference type="Proteomes" id="UP000094707"/>
    </source>
</evidence>
<evidence type="ECO:0000256" key="1">
    <source>
        <dbReference type="SAM" id="Coils"/>
    </source>
</evidence>
<accession>A0A1D3L5K6</accession>
<dbReference type="STRING" id="118062.MCBB_2368"/>
<dbReference type="Proteomes" id="UP000094707">
    <property type="component" value="Chromosome I"/>
</dbReference>
<organism evidence="2 3">
    <name type="scientific">Methanobacterium congolense</name>
    <dbReference type="NCBI Taxonomy" id="118062"/>
    <lineage>
        <taxon>Archaea</taxon>
        <taxon>Methanobacteriati</taxon>
        <taxon>Methanobacteriota</taxon>
        <taxon>Methanomada group</taxon>
        <taxon>Methanobacteria</taxon>
        <taxon>Methanobacteriales</taxon>
        <taxon>Methanobacteriaceae</taxon>
        <taxon>Methanobacterium</taxon>
    </lineage>
</organism>
<proteinExistence type="predicted"/>
<gene>
    <name evidence="2" type="ORF">MCBB_2368</name>
</gene>
<dbReference type="EMBL" id="LT607756">
    <property type="protein sequence ID" value="SCG86904.1"/>
    <property type="molecule type" value="Genomic_DNA"/>
</dbReference>
<dbReference type="OrthoDB" id="71475at2157"/>
<keyword evidence="3" id="KW-1185">Reference proteome</keyword>
<dbReference type="AlphaFoldDB" id="A0A1D3L5K6"/>
<feature type="coiled-coil region" evidence="1">
    <location>
        <begin position="11"/>
        <end position="109"/>
    </location>
</feature>
<protein>
    <submittedName>
        <fullName evidence="2">Uncharacterized protein</fullName>
    </submittedName>
</protein>
<name>A0A1D3L5K6_9EURY</name>
<reference evidence="2 3" key="1">
    <citation type="submission" date="2016-08" db="EMBL/GenBank/DDBJ databases">
        <authorList>
            <person name="Seilhamer J.J."/>
        </authorList>
    </citation>
    <scope>NUCLEOTIDE SEQUENCE [LARGE SCALE GENOMIC DNA]</scope>
    <source>
        <strain evidence="2">Buetzberg</strain>
    </source>
</reference>
<dbReference type="KEGG" id="mcub:MCBB_2368"/>
<keyword evidence="1" id="KW-0175">Coiled coil</keyword>
<dbReference type="GeneID" id="30413203"/>
<evidence type="ECO:0000313" key="2">
    <source>
        <dbReference type="EMBL" id="SCG86904.1"/>
    </source>
</evidence>
<sequence length="129" mass="15607">MGKSKDYEAIIKGLELKLKEKEFEIQELRVKLQDKYEMLQDRIEEKKILEKRLEQFELNDATLKMGKLDEVTLENHKLEHRVQVTKKQLDEARGDLKFQERVIEDLENRGFLDFLLKRVPKSFREYKKP</sequence>